<keyword evidence="3" id="KW-1185">Reference proteome</keyword>
<dbReference type="AlphaFoldDB" id="A0A0L0VSY9"/>
<proteinExistence type="predicted"/>
<organism evidence="2 3">
    <name type="scientific">Puccinia striiformis f. sp. tritici PST-78</name>
    <dbReference type="NCBI Taxonomy" id="1165861"/>
    <lineage>
        <taxon>Eukaryota</taxon>
        <taxon>Fungi</taxon>
        <taxon>Dikarya</taxon>
        <taxon>Basidiomycota</taxon>
        <taxon>Pucciniomycotina</taxon>
        <taxon>Pucciniomycetes</taxon>
        <taxon>Pucciniales</taxon>
        <taxon>Pucciniaceae</taxon>
        <taxon>Puccinia</taxon>
    </lineage>
</organism>
<sequence>MMMYSSLRRACTTRPIQTISTRSQNYASLAGHFTAKPSRGSDLGWILGAGAVFVPTMGYLMTPRAAQHSSTSHAHPVEDKWSRSFAAEDLNSATLNRPIMADDDGIVPAGEGRPHGPGDKSLRQITKPTETHAGHQVSMNADPSIIRGGTGKMELARAHSAQRDSQSTTIDTKAVQAQAAVDHQDKN</sequence>
<name>A0A0L0VSY9_9BASI</name>
<evidence type="ECO:0000256" key="1">
    <source>
        <dbReference type="SAM" id="MobiDB-lite"/>
    </source>
</evidence>
<evidence type="ECO:0000313" key="2">
    <source>
        <dbReference type="EMBL" id="KNF02394.1"/>
    </source>
</evidence>
<dbReference type="EMBL" id="AJIL01000023">
    <property type="protein sequence ID" value="KNF02394.1"/>
    <property type="molecule type" value="Genomic_DNA"/>
</dbReference>
<feature type="region of interest" description="Disordered" evidence="1">
    <location>
        <begin position="157"/>
        <end position="187"/>
    </location>
</feature>
<dbReference type="Proteomes" id="UP000054564">
    <property type="component" value="Unassembled WGS sequence"/>
</dbReference>
<gene>
    <name evidence="2" type="ORF">PSTG_04301</name>
</gene>
<evidence type="ECO:0000313" key="3">
    <source>
        <dbReference type="Proteomes" id="UP000054564"/>
    </source>
</evidence>
<comment type="caution">
    <text evidence="2">The sequence shown here is derived from an EMBL/GenBank/DDBJ whole genome shotgun (WGS) entry which is preliminary data.</text>
</comment>
<accession>A0A0L0VSY9</accession>
<reference evidence="3" key="1">
    <citation type="submission" date="2014-03" db="EMBL/GenBank/DDBJ databases">
        <title>The Genome Sequence of Puccinia striiformis f. sp. tritici PST-78.</title>
        <authorList>
            <consortium name="The Broad Institute Genome Sequencing Platform"/>
            <person name="Cuomo C."/>
            <person name="Hulbert S."/>
            <person name="Chen X."/>
            <person name="Walker B."/>
            <person name="Young S.K."/>
            <person name="Zeng Q."/>
            <person name="Gargeya S."/>
            <person name="Fitzgerald M."/>
            <person name="Haas B."/>
            <person name="Abouelleil A."/>
            <person name="Alvarado L."/>
            <person name="Arachchi H.M."/>
            <person name="Berlin A.M."/>
            <person name="Chapman S.B."/>
            <person name="Goldberg J."/>
            <person name="Griggs A."/>
            <person name="Gujja S."/>
            <person name="Hansen M."/>
            <person name="Howarth C."/>
            <person name="Imamovic A."/>
            <person name="Larimer J."/>
            <person name="McCowan C."/>
            <person name="Montmayeur A."/>
            <person name="Murphy C."/>
            <person name="Neiman D."/>
            <person name="Pearson M."/>
            <person name="Priest M."/>
            <person name="Roberts A."/>
            <person name="Saif S."/>
            <person name="Shea T."/>
            <person name="Sisk P."/>
            <person name="Sykes S."/>
            <person name="Wortman J."/>
            <person name="Nusbaum C."/>
            <person name="Birren B."/>
        </authorList>
    </citation>
    <scope>NUCLEOTIDE SEQUENCE [LARGE SCALE GENOMIC DNA]</scope>
    <source>
        <strain evidence="3">race PST-78</strain>
    </source>
</reference>
<protein>
    <submittedName>
        <fullName evidence="2">Uncharacterized protein</fullName>
    </submittedName>
</protein>
<dbReference type="OrthoDB" id="2496857at2759"/>